<dbReference type="Proteomes" id="UP001194469">
    <property type="component" value="Unassembled WGS sequence"/>
</dbReference>
<accession>A0ABS0J4T0</accession>
<dbReference type="InterPro" id="IPR050882">
    <property type="entry name" value="Prepilin_peptidase/N-MTase"/>
</dbReference>
<dbReference type="PANTHER" id="PTHR30487:SF0">
    <property type="entry name" value="PREPILIN LEADER PEPTIDASE_N-METHYLTRANSFERASE-RELATED"/>
    <property type="match status" value="1"/>
</dbReference>
<feature type="transmembrane region" description="Helical" evidence="2">
    <location>
        <begin position="29"/>
        <end position="48"/>
    </location>
</feature>
<keyword evidence="2" id="KW-1133">Transmembrane helix</keyword>
<dbReference type="RefSeq" id="WP_196609474.1">
    <property type="nucleotide sequence ID" value="NZ_VRYY01000294.1"/>
</dbReference>
<sequence>MTPILAAPLAAVLLVAVTTDLRAMRIPNWLTFPAMLAGVAANAALGAWTGGLSGAWEGLLFSLSGFGLGLGLMLVPFLLRVMGAGDVKLLAAVGAFLGAETVFRAFIWTSLAGGVYALGVLAFHLPQLRAVLRSLRVSVELLAVTGRFDYVPATAKARLPRLCYGVAIALGTGLAMAQAAFPSAMSALLPAWAAIL</sequence>
<reference evidence="4 5" key="1">
    <citation type="submission" date="2019-08" db="EMBL/GenBank/DDBJ databases">
        <authorList>
            <person name="Luo N."/>
        </authorList>
    </citation>
    <scope>NUCLEOTIDE SEQUENCE [LARGE SCALE GENOMIC DNA]</scope>
    <source>
        <strain evidence="4 5">NCIMB 9442</strain>
    </source>
</reference>
<evidence type="ECO:0000256" key="1">
    <source>
        <dbReference type="ARBA" id="ARBA00005801"/>
    </source>
</evidence>
<dbReference type="Pfam" id="PF01478">
    <property type="entry name" value="Peptidase_A24"/>
    <property type="match status" value="1"/>
</dbReference>
<keyword evidence="2" id="KW-0472">Membrane</keyword>
<gene>
    <name evidence="4" type="ORF">FVW20_10535</name>
</gene>
<keyword evidence="2" id="KW-0812">Transmembrane</keyword>
<evidence type="ECO:0000259" key="3">
    <source>
        <dbReference type="Pfam" id="PF01478"/>
    </source>
</evidence>
<comment type="caution">
    <text evidence="4">The sequence shown here is derived from an EMBL/GenBank/DDBJ whole genome shotgun (WGS) entry which is preliminary data.</text>
</comment>
<dbReference type="InterPro" id="IPR000045">
    <property type="entry name" value="Prepilin_IV_endopep_pep"/>
</dbReference>
<proteinExistence type="inferred from homology"/>
<evidence type="ECO:0000313" key="5">
    <source>
        <dbReference type="Proteomes" id="UP001194469"/>
    </source>
</evidence>
<comment type="similarity">
    <text evidence="1">Belongs to the peptidase A24 family.</text>
</comment>
<evidence type="ECO:0000313" key="4">
    <source>
        <dbReference type="EMBL" id="MBG3877443.1"/>
    </source>
</evidence>
<dbReference type="EMBL" id="VRYY01000294">
    <property type="protein sequence ID" value="MBG3877443.1"/>
    <property type="molecule type" value="Genomic_DNA"/>
</dbReference>
<organism evidence="4 5">
    <name type="scientific">Nitratidesulfovibrio oxamicus</name>
    <dbReference type="NCBI Taxonomy" id="32016"/>
    <lineage>
        <taxon>Bacteria</taxon>
        <taxon>Pseudomonadati</taxon>
        <taxon>Thermodesulfobacteriota</taxon>
        <taxon>Desulfovibrionia</taxon>
        <taxon>Desulfovibrionales</taxon>
        <taxon>Desulfovibrionaceae</taxon>
        <taxon>Nitratidesulfovibrio</taxon>
    </lineage>
</organism>
<feature type="domain" description="Prepilin type IV endopeptidase peptidase" evidence="3">
    <location>
        <begin position="9"/>
        <end position="118"/>
    </location>
</feature>
<protein>
    <submittedName>
        <fullName evidence="4">Prepilin peptidase</fullName>
    </submittedName>
</protein>
<name>A0ABS0J4T0_9BACT</name>
<dbReference type="PANTHER" id="PTHR30487">
    <property type="entry name" value="TYPE 4 PREPILIN-LIKE PROTEINS LEADER PEPTIDE-PROCESSING ENZYME"/>
    <property type="match status" value="1"/>
</dbReference>
<feature type="transmembrane region" description="Helical" evidence="2">
    <location>
        <begin position="60"/>
        <end position="82"/>
    </location>
</feature>
<evidence type="ECO:0000256" key="2">
    <source>
        <dbReference type="SAM" id="Phobius"/>
    </source>
</evidence>
<feature type="transmembrane region" description="Helical" evidence="2">
    <location>
        <begin position="162"/>
        <end position="181"/>
    </location>
</feature>
<feature type="transmembrane region" description="Helical" evidence="2">
    <location>
        <begin position="102"/>
        <end position="125"/>
    </location>
</feature>
<keyword evidence="5" id="KW-1185">Reference proteome</keyword>
<dbReference type="Gene3D" id="1.20.120.1220">
    <property type="match status" value="1"/>
</dbReference>